<dbReference type="Gene3D" id="3.40.50.150">
    <property type="entry name" value="Vaccinia Virus protein VP39"/>
    <property type="match status" value="1"/>
</dbReference>
<dbReference type="CDD" id="cd02440">
    <property type="entry name" value="AdoMet_MTases"/>
    <property type="match status" value="1"/>
</dbReference>
<dbReference type="RefSeq" id="WP_106009184.1">
    <property type="nucleotide sequence ID" value="NZ_PVXP01000017.1"/>
</dbReference>
<sequence>MNLQYMVEDNWSKAAEGYSGIVQRELHSFKKDAWTELILKNAPDKKKLKVLDIGTGPGFFAVILSLAGHDVTAVDCTEEMIVQAQKNAEESGVKPHFYVMDSHDLDFEYESFDLIVSRNVTWTLRSAEAAYREWKRLLRKDGRILIFDANWNLYFYNEEYRINHEKDKKDYIAKYGEAACIDNHPDNGDRFRKAMPMNKRLRPQWDFDTLIKIGFTKIYCEIDVTEKVWDEHEKLKYRSTPMFMLSIGK</sequence>
<dbReference type="AlphaFoldDB" id="A0A2T0BNF6"/>
<comment type="caution">
    <text evidence="5">The sequence shown here is derived from an EMBL/GenBank/DDBJ whole genome shotgun (WGS) entry which is preliminary data.</text>
</comment>
<name>A0A2T0BNF6_9CLOT</name>
<evidence type="ECO:0000256" key="2">
    <source>
        <dbReference type="ARBA" id="ARBA00022679"/>
    </source>
</evidence>
<evidence type="ECO:0000313" key="6">
    <source>
        <dbReference type="Proteomes" id="UP000237798"/>
    </source>
</evidence>
<dbReference type="PANTHER" id="PTHR43464">
    <property type="entry name" value="METHYLTRANSFERASE"/>
    <property type="match status" value="1"/>
</dbReference>
<reference evidence="5 6" key="1">
    <citation type="submission" date="2018-03" db="EMBL/GenBank/DDBJ databases">
        <title>Genome sequence of Clostridium luticellarii DSM 29923.</title>
        <authorList>
            <person name="Poehlein A."/>
            <person name="Daniel R."/>
        </authorList>
    </citation>
    <scope>NUCLEOTIDE SEQUENCE [LARGE SCALE GENOMIC DNA]</scope>
    <source>
        <strain evidence="5 6">DSM 29923</strain>
    </source>
</reference>
<evidence type="ECO:0000256" key="1">
    <source>
        <dbReference type="ARBA" id="ARBA00022603"/>
    </source>
</evidence>
<dbReference type="InterPro" id="IPR013216">
    <property type="entry name" value="Methyltransf_11"/>
</dbReference>
<keyword evidence="2 5" id="KW-0808">Transferase</keyword>
<dbReference type="Proteomes" id="UP000237798">
    <property type="component" value="Unassembled WGS sequence"/>
</dbReference>
<accession>A0A2T0BNF6</accession>
<dbReference type="Pfam" id="PF08241">
    <property type="entry name" value="Methyltransf_11"/>
    <property type="match status" value="1"/>
</dbReference>
<evidence type="ECO:0000313" key="5">
    <source>
        <dbReference type="EMBL" id="PRR85397.1"/>
    </source>
</evidence>
<proteinExistence type="predicted"/>
<protein>
    <submittedName>
        <fullName evidence="5">Putative methyltransferase YcgJ</fullName>
        <ecNumber evidence="5">2.1.1.-</ecNumber>
    </submittedName>
</protein>
<dbReference type="InterPro" id="IPR029063">
    <property type="entry name" value="SAM-dependent_MTases_sf"/>
</dbReference>
<keyword evidence="6" id="KW-1185">Reference proteome</keyword>
<keyword evidence="1 5" id="KW-0489">Methyltransferase</keyword>
<organism evidence="5 6">
    <name type="scientific">Clostridium luticellarii</name>
    <dbReference type="NCBI Taxonomy" id="1691940"/>
    <lineage>
        <taxon>Bacteria</taxon>
        <taxon>Bacillati</taxon>
        <taxon>Bacillota</taxon>
        <taxon>Clostridia</taxon>
        <taxon>Eubacteriales</taxon>
        <taxon>Clostridiaceae</taxon>
        <taxon>Clostridium</taxon>
    </lineage>
</organism>
<gene>
    <name evidence="5" type="primary">ycgJ_1</name>
    <name evidence="5" type="ORF">CLLU_15780</name>
</gene>
<evidence type="ECO:0000256" key="3">
    <source>
        <dbReference type="ARBA" id="ARBA00022691"/>
    </source>
</evidence>
<dbReference type="GO" id="GO:0008757">
    <property type="term" value="F:S-adenosylmethionine-dependent methyltransferase activity"/>
    <property type="evidence" value="ECO:0007669"/>
    <property type="project" value="InterPro"/>
</dbReference>
<dbReference type="SUPFAM" id="SSF53335">
    <property type="entry name" value="S-adenosyl-L-methionine-dependent methyltransferases"/>
    <property type="match status" value="1"/>
</dbReference>
<dbReference type="EMBL" id="PVXP01000017">
    <property type="protein sequence ID" value="PRR85397.1"/>
    <property type="molecule type" value="Genomic_DNA"/>
</dbReference>
<dbReference type="GO" id="GO:0032259">
    <property type="term" value="P:methylation"/>
    <property type="evidence" value="ECO:0007669"/>
    <property type="project" value="UniProtKB-KW"/>
</dbReference>
<keyword evidence="3" id="KW-0949">S-adenosyl-L-methionine</keyword>
<dbReference type="PANTHER" id="PTHR43464:SF19">
    <property type="entry name" value="UBIQUINONE BIOSYNTHESIS O-METHYLTRANSFERASE, MITOCHONDRIAL"/>
    <property type="match status" value="1"/>
</dbReference>
<dbReference type="OrthoDB" id="5522265at2"/>
<evidence type="ECO:0000259" key="4">
    <source>
        <dbReference type="Pfam" id="PF08241"/>
    </source>
</evidence>
<feature type="domain" description="Methyltransferase type 11" evidence="4">
    <location>
        <begin position="51"/>
        <end position="146"/>
    </location>
</feature>
<dbReference type="EC" id="2.1.1.-" evidence="5"/>